<comment type="caution">
    <text evidence="1">The sequence shown here is derived from an EMBL/GenBank/DDBJ whole genome shotgun (WGS) entry which is preliminary data.</text>
</comment>
<keyword evidence="2" id="KW-1185">Reference proteome</keyword>
<gene>
    <name evidence="1" type="ORF">HOLleu_19733</name>
</gene>
<protein>
    <submittedName>
        <fullName evidence="1">Uncharacterized protein</fullName>
    </submittedName>
</protein>
<dbReference type="EMBL" id="JAIZAY010000009">
    <property type="protein sequence ID" value="KAJ8035911.1"/>
    <property type="molecule type" value="Genomic_DNA"/>
</dbReference>
<reference evidence="1" key="1">
    <citation type="submission" date="2021-10" db="EMBL/GenBank/DDBJ databases">
        <title>Tropical sea cucumber genome reveals ecological adaptation and Cuvierian tubules defense mechanism.</title>
        <authorList>
            <person name="Chen T."/>
        </authorList>
    </citation>
    <scope>NUCLEOTIDE SEQUENCE</scope>
    <source>
        <strain evidence="1">Nanhai2018</strain>
        <tissue evidence="1">Muscle</tissue>
    </source>
</reference>
<proteinExistence type="predicted"/>
<dbReference type="Proteomes" id="UP001152320">
    <property type="component" value="Chromosome 9"/>
</dbReference>
<accession>A0A9Q1H852</accession>
<evidence type="ECO:0000313" key="2">
    <source>
        <dbReference type="Proteomes" id="UP001152320"/>
    </source>
</evidence>
<name>A0A9Q1H852_HOLLE</name>
<evidence type="ECO:0000313" key="1">
    <source>
        <dbReference type="EMBL" id="KAJ8035911.1"/>
    </source>
</evidence>
<sequence>MGRVCLHCGPLLHALYPEEEIRQTCDMIITSLQKGEKSDISGMCTSYLQKVEVESASRISRYHKYFRFLNFSPSDLERLGINLAFGLLKLLGPSPFSGDMFSACSEVRFLLSENIDETVNEVTFLLYLFGPAALRVLHRFDVCTNEDHKVWMFLDRIQEDICDFLSWDYWDEEYIETGVTFVDFLLSVPLNVDLCTDVIDFLSSYDKLGATGYWITTRNFKSWSNRHQFCREIVSALTGNTRTHTYIFPHNYDIDSWYIFAEAGQILPDFSFMDAVNVFGAFITSDTFLDGSVVICDVFESFLSKEFDPSVKGICTSLRNGDTATVEKKCRSMFPPAEHSNTSKTESTVMYTIVTAVNMTTKLLDLPVITPEYVCSELENFFYSKNNLQSVIRLGLNDFLADILPIANFICQHDDLVFALLKQKFYRSIFNLYQLIAPELKDVILSHLGFSSQKQICRSIAAGINLFSRRAESSLIKNMEDQVLKFLTDTGRCTASVKSLKKLFSVVASLQDVYVFQGFSQYTGYLGTTHLCETMSDMFDPDRCKGKVIVTS</sequence>
<organism evidence="1 2">
    <name type="scientific">Holothuria leucospilota</name>
    <name type="common">Black long sea cucumber</name>
    <name type="synonym">Mertensiothuria leucospilota</name>
    <dbReference type="NCBI Taxonomy" id="206669"/>
    <lineage>
        <taxon>Eukaryota</taxon>
        <taxon>Metazoa</taxon>
        <taxon>Echinodermata</taxon>
        <taxon>Eleutherozoa</taxon>
        <taxon>Echinozoa</taxon>
        <taxon>Holothuroidea</taxon>
        <taxon>Aspidochirotacea</taxon>
        <taxon>Aspidochirotida</taxon>
        <taxon>Holothuriidae</taxon>
        <taxon>Holothuria</taxon>
    </lineage>
</organism>
<dbReference type="AlphaFoldDB" id="A0A9Q1H852"/>